<dbReference type="Proteomes" id="UP000076532">
    <property type="component" value="Unassembled WGS sequence"/>
</dbReference>
<evidence type="ECO:0000313" key="1">
    <source>
        <dbReference type="EMBL" id="KZP26562.1"/>
    </source>
</evidence>
<name>A0A166PXV7_9AGAM</name>
<dbReference type="AlphaFoldDB" id="A0A166PXV7"/>
<keyword evidence="2" id="KW-1185">Reference proteome</keyword>
<sequence length="411" mass="46595">MALMKLAGMVGDKMLDKLLSGPEGKDTMGPALENIKKSLDAISADNKKIQASQESLKDQLSDVQRSLSTQFSAAQILKHERDITGNMEEFVDKFDVYKESGFKEGIREYKKYKDLKNWAEKKCKGSLRSYNSMFIDDSPHLRSFIYNIVEFYHGIHRNPTAANSRYGLQAFVVDLCTVFHKAVYVQFAAAFLLCMFVAEDDSERVEFAENAIATLKKQEAALRGFLPLGISLEDEYGDSALAGTGRAWRLLDSSGSTMYMTSHSQIGPVVRGDREWTPYVRMLAKSKEEYVQWSFVRQPCGLYKVTTFKTPEFIRYSKGHRFVDTHSNSPSNTNGFFVEDLHSVYNVIPESETVVLFKLIVLRPTSDNPSNCHIRLVDHDFKSRDQSDVPHLFAPEPPKANVVSFLLEEVK</sequence>
<gene>
    <name evidence="1" type="ORF">FIBSPDRAFT_1040606</name>
</gene>
<accession>A0A166PXV7</accession>
<proteinExistence type="predicted"/>
<evidence type="ECO:0000313" key="2">
    <source>
        <dbReference type="Proteomes" id="UP000076532"/>
    </source>
</evidence>
<reference evidence="1 2" key="1">
    <citation type="journal article" date="2016" name="Mol. Biol. Evol.">
        <title>Comparative Genomics of Early-Diverging Mushroom-Forming Fungi Provides Insights into the Origins of Lignocellulose Decay Capabilities.</title>
        <authorList>
            <person name="Nagy L.G."/>
            <person name="Riley R."/>
            <person name="Tritt A."/>
            <person name="Adam C."/>
            <person name="Daum C."/>
            <person name="Floudas D."/>
            <person name="Sun H."/>
            <person name="Yadav J.S."/>
            <person name="Pangilinan J."/>
            <person name="Larsson K.H."/>
            <person name="Matsuura K."/>
            <person name="Barry K."/>
            <person name="Labutti K."/>
            <person name="Kuo R."/>
            <person name="Ohm R.A."/>
            <person name="Bhattacharya S.S."/>
            <person name="Shirouzu T."/>
            <person name="Yoshinaga Y."/>
            <person name="Martin F.M."/>
            <person name="Grigoriev I.V."/>
            <person name="Hibbett D.S."/>
        </authorList>
    </citation>
    <scope>NUCLEOTIDE SEQUENCE [LARGE SCALE GENOMIC DNA]</scope>
    <source>
        <strain evidence="1 2">CBS 109695</strain>
    </source>
</reference>
<protein>
    <submittedName>
        <fullName evidence="1">Uncharacterized protein</fullName>
    </submittedName>
</protein>
<organism evidence="1 2">
    <name type="scientific">Athelia psychrophila</name>
    <dbReference type="NCBI Taxonomy" id="1759441"/>
    <lineage>
        <taxon>Eukaryota</taxon>
        <taxon>Fungi</taxon>
        <taxon>Dikarya</taxon>
        <taxon>Basidiomycota</taxon>
        <taxon>Agaricomycotina</taxon>
        <taxon>Agaricomycetes</taxon>
        <taxon>Agaricomycetidae</taxon>
        <taxon>Atheliales</taxon>
        <taxon>Atheliaceae</taxon>
        <taxon>Athelia</taxon>
    </lineage>
</organism>
<dbReference type="EMBL" id="KV417513">
    <property type="protein sequence ID" value="KZP26562.1"/>
    <property type="molecule type" value="Genomic_DNA"/>
</dbReference>